<dbReference type="InterPro" id="IPR006757">
    <property type="entry name" value="OGF_rcpt"/>
</dbReference>
<evidence type="ECO:0000256" key="2">
    <source>
        <dbReference type="SAM" id="MobiDB-lite"/>
    </source>
</evidence>
<dbReference type="GeneID" id="54484023"/>
<evidence type="ECO:0000313" key="5">
    <source>
        <dbReference type="Proteomes" id="UP000799437"/>
    </source>
</evidence>
<evidence type="ECO:0000259" key="3">
    <source>
        <dbReference type="Pfam" id="PF04664"/>
    </source>
</evidence>
<dbReference type="PANTHER" id="PTHR14015:SF2">
    <property type="entry name" value="OPIOID GROWTH FACTOR RECEPTOR (OGFR) CONSERVED DOMAIN-CONTAINING PROTEIN"/>
    <property type="match status" value="1"/>
</dbReference>
<feature type="compositionally biased region" description="Basic and acidic residues" evidence="2">
    <location>
        <begin position="126"/>
        <end position="136"/>
    </location>
</feature>
<reference evidence="4" key="1">
    <citation type="journal article" date="2020" name="Stud. Mycol.">
        <title>101 Dothideomycetes genomes: a test case for predicting lifestyles and emergence of pathogens.</title>
        <authorList>
            <person name="Haridas S."/>
            <person name="Albert R."/>
            <person name="Binder M."/>
            <person name="Bloem J."/>
            <person name="Labutti K."/>
            <person name="Salamov A."/>
            <person name="Andreopoulos B."/>
            <person name="Baker S."/>
            <person name="Barry K."/>
            <person name="Bills G."/>
            <person name="Bluhm B."/>
            <person name="Cannon C."/>
            <person name="Castanera R."/>
            <person name="Culley D."/>
            <person name="Daum C."/>
            <person name="Ezra D."/>
            <person name="Gonzalez J."/>
            <person name="Henrissat B."/>
            <person name="Kuo A."/>
            <person name="Liang C."/>
            <person name="Lipzen A."/>
            <person name="Lutzoni F."/>
            <person name="Magnuson J."/>
            <person name="Mondo S."/>
            <person name="Nolan M."/>
            <person name="Ohm R."/>
            <person name="Pangilinan J."/>
            <person name="Park H.-J."/>
            <person name="Ramirez L."/>
            <person name="Alfaro M."/>
            <person name="Sun H."/>
            <person name="Tritt A."/>
            <person name="Yoshinaga Y."/>
            <person name="Zwiers L.-H."/>
            <person name="Turgeon B."/>
            <person name="Goodwin S."/>
            <person name="Spatafora J."/>
            <person name="Crous P."/>
            <person name="Grigoriev I."/>
        </authorList>
    </citation>
    <scope>NUCLEOTIDE SEQUENCE</scope>
    <source>
        <strain evidence="4">CBS 121739</strain>
    </source>
</reference>
<name>A0A6A6WJI8_9PEZI</name>
<dbReference type="GO" id="GO:0016020">
    <property type="term" value="C:membrane"/>
    <property type="evidence" value="ECO:0007669"/>
    <property type="project" value="InterPro"/>
</dbReference>
<protein>
    <recommendedName>
        <fullName evidence="3">Opioid growth factor receptor (OGFr) conserved domain-containing protein</fullName>
    </recommendedName>
</protein>
<feature type="region of interest" description="Disordered" evidence="2">
    <location>
        <begin position="107"/>
        <end position="138"/>
    </location>
</feature>
<comment type="similarity">
    <text evidence="1">Belongs to the opioid growth factor receptor family.</text>
</comment>
<proteinExistence type="inferred from homology"/>
<feature type="domain" description="Opioid growth factor receptor (OGFr) conserved" evidence="3">
    <location>
        <begin position="148"/>
        <end position="219"/>
    </location>
</feature>
<dbReference type="InterPro" id="IPR039574">
    <property type="entry name" value="OGFr"/>
</dbReference>
<evidence type="ECO:0000256" key="1">
    <source>
        <dbReference type="ARBA" id="ARBA00010365"/>
    </source>
</evidence>
<evidence type="ECO:0000313" key="4">
    <source>
        <dbReference type="EMBL" id="KAF2762434.1"/>
    </source>
</evidence>
<dbReference type="PANTHER" id="PTHR14015">
    <property type="entry name" value="OPIOID GROWTH FACTOR RECEPTOR OGFR ZETA-TYPE OPIOID RECEPTOR"/>
    <property type="match status" value="1"/>
</dbReference>
<dbReference type="AlphaFoldDB" id="A0A6A6WJI8"/>
<gene>
    <name evidence="4" type="ORF">EJ05DRAFT_471460</name>
</gene>
<organism evidence="4 5">
    <name type="scientific">Pseudovirgaria hyperparasitica</name>
    <dbReference type="NCBI Taxonomy" id="470096"/>
    <lineage>
        <taxon>Eukaryota</taxon>
        <taxon>Fungi</taxon>
        <taxon>Dikarya</taxon>
        <taxon>Ascomycota</taxon>
        <taxon>Pezizomycotina</taxon>
        <taxon>Dothideomycetes</taxon>
        <taxon>Dothideomycetes incertae sedis</taxon>
        <taxon>Acrospermales</taxon>
        <taxon>Acrospermaceae</taxon>
        <taxon>Pseudovirgaria</taxon>
    </lineage>
</organism>
<dbReference type="GO" id="GO:0140625">
    <property type="term" value="F:opioid growth factor receptor activity"/>
    <property type="evidence" value="ECO:0007669"/>
    <property type="project" value="InterPro"/>
</dbReference>
<feature type="domain" description="Opioid growth factor receptor (OGFr) conserved" evidence="3">
    <location>
        <begin position="10"/>
        <end position="99"/>
    </location>
</feature>
<dbReference type="Proteomes" id="UP000799437">
    <property type="component" value="Unassembled WGS sequence"/>
</dbReference>
<accession>A0A6A6WJI8</accession>
<feature type="compositionally biased region" description="Polar residues" evidence="2">
    <location>
        <begin position="111"/>
        <end position="125"/>
    </location>
</feature>
<dbReference type="RefSeq" id="XP_033604885.1">
    <property type="nucleotide sequence ID" value="XM_033742969.1"/>
</dbReference>
<dbReference type="EMBL" id="ML996565">
    <property type="protein sequence ID" value="KAF2762434.1"/>
    <property type="molecule type" value="Genomic_DNA"/>
</dbReference>
<dbReference type="OrthoDB" id="9030204at2759"/>
<keyword evidence="5" id="KW-1185">Reference proteome</keyword>
<dbReference type="Pfam" id="PF04664">
    <property type="entry name" value="OGFr_N"/>
    <property type="match status" value="2"/>
</dbReference>
<sequence>MAPNATSSFIIRFYDPEIRAPDTKDRDLDDILEQSDQWFEACHDYVQILFPLPEESMFNYFAPTIERDTFDGFRSRPELRAEMRKAFTRMLAFYGFELHIASRAESGPHDSITTKVTEQPDNTADNQKHEKTEVVSDTKTNTNDEDITIVKAPTSARRFQNWVMRFNHNHLRITRILRSLRVLGLTKEADAFFAALESVQAERGKFSDTSLKYWRRAVEQPLWVAPDGEKIGWLQGLEDESQ</sequence>